<feature type="region of interest" description="Disordered" evidence="5">
    <location>
        <begin position="403"/>
        <end position="428"/>
    </location>
</feature>
<feature type="domain" description="Protein kinase" evidence="6">
    <location>
        <begin position="887"/>
        <end position="1209"/>
    </location>
</feature>
<dbReference type="Gene3D" id="1.10.510.10">
    <property type="entry name" value="Transferase(Phosphotransferase) domain 1"/>
    <property type="match status" value="1"/>
</dbReference>
<proteinExistence type="predicted"/>
<feature type="region of interest" description="Disordered" evidence="5">
    <location>
        <begin position="234"/>
        <end position="286"/>
    </location>
</feature>
<evidence type="ECO:0000313" key="8">
    <source>
        <dbReference type="EMBL" id="KAF2088408.1"/>
    </source>
</evidence>
<dbReference type="Pfam" id="PF00069">
    <property type="entry name" value="Pkinase"/>
    <property type="match status" value="1"/>
</dbReference>
<feature type="compositionally biased region" description="Basic and acidic residues" evidence="5">
    <location>
        <begin position="403"/>
        <end position="422"/>
    </location>
</feature>
<dbReference type="FunFam" id="1.25.40.430:FF:000003">
    <property type="entry name" value="Checkpoint serine/threonine-protein kinase BUB1"/>
    <property type="match status" value="1"/>
</dbReference>
<dbReference type="Pfam" id="PF08311">
    <property type="entry name" value="Mad3_BUB1_I"/>
    <property type="match status" value="1"/>
</dbReference>
<evidence type="ECO:0000256" key="3">
    <source>
        <dbReference type="ARBA" id="ARBA00022838"/>
    </source>
</evidence>
<comment type="caution">
    <text evidence="8">The sequence shown here is derived from an EMBL/GenBank/DDBJ whole genome shotgun (WGS) entry which is preliminary data.</text>
</comment>
<dbReference type="GO" id="GO:0051754">
    <property type="term" value="P:meiotic sister chromatid cohesion, centromeric"/>
    <property type="evidence" value="ECO:0007669"/>
    <property type="project" value="TreeGrafter"/>
</dbReference>
<evidence type="ECO:0000313" key="9">
    <source>
        <dbReference type="Proteomes" id="UP000799776"/>
    </source>
</evidence>
<dbReference type="AlphaFoldDB" id="A0A9P4M101"/>
<dbReference type="PROSITE" id="PS51489">
    <property type="entry name" value="BUB1_N"/>
    <property type="match status" value="1"/>
</dbReference>
<dbReference type="EMBL" id="ML978716">
    <property type="protein sequence ID" value="KAF2088408.1"/>
    <property type="molecule type" value="Genomic_DNA"/>
</dbReference>
<dbReference type="GO" id="GO:0032991">
    <property type="term" value="C:protein-containing complex"/>
    <property type="evidence" value="ECO:0007669"/>
    <property type="project" value="UniProtKB-ARBA"/>
</dbReference>
<dbReference type="InterPro" id="IPR000719">
    <property type="entry name" value="Prot_kinase_dom"/>
</dbReference>
<organism evidence="8 9">
    <name type="scientific">Saccharata proteae CBS 121410</name>
    <dbReference type="NCBI Taxonomy" id="1314787"/>
    <lineage>
        <taxon>Eukaryota</taxon>
        <taxon>Fungi</taxon>
        <taxon>Dikarya</taxon>
        <taxon>Ascomycota</taxon>
        <taxon>Pezizomycotina</taxon>
        <taxon>Dothideomycetes</taxon>
        <taxon>Dothideomycetes incertae sedis</taxon>
        <taxon>Botryosphaeriales</taxon>
        <taxon>Saccharataceae</taxon>
        <taxon>Saccharata</taxon>
    </lineage>
</organism>
<feature type="region of interest" description="Disordered" evidence="5">
    <location>
        <begin position="725"/>
        <end position="756"/>
    </location>
</feature>
<dbReference type="SMART" id="SM00220">
    <property type="entry name" value="S_TKc"/>
    <property type="match status" value="1"/>
</dbReference>
<dbReference type="GO" id="GO:0007094">
    <property type="term" value="P:mitotic spindle assembly checkpoint signaling"/>
    <property type="evidence" value="ECO:0007669"/>
    <property type="project" value="InterPro"/>
</dbReference>
<feature type="compositionally biased region" description="Polar residues" evidence="5">
    <location>
        <begin position="725"/>
        <end position="736"/>
    </location>
</feature>
<dbReference type="InterPro" id="IPR008271">
    <property type="entry name" value="Ser/Thr_kinase_AS"/>
</dbReference>
<dbReference type="Pfam" id="PF08171">
    <property type="entry name" value="Mad3_BUB1_II"/>
    <property type="match status" value="1"/>
</dbReference>
<dbReference type="InterPro" id="IPR011009">
    <property type="entry name" value="Kinase-like_dom_sf"/>
</dbReference>
<dbReference type="SMART" id="SM00777">
    <property type="entry name" value="Mad3_BUB1_I"/>
    <property type="match status" value="1"/>
</dbReference>
<feature type="region of interest" description="Disordered" evidence="5">
    <location>
        <begin position="529"/>
        <end position="687"/>
    </location>
</feature>
<evidence type="ECO:0008006" key="10">
    <source>
        <dbReference type="Google" id="ProtNLM"/>
    </source>
</evidence>
<feature type="compositionally biased region" description="Basic and acidic residues" evidence="5">
    <location>
        <begin position="582"/>
        <end position="592"/>
    </location>
</feature>
<dbReference type="Gene3D" id="1.25.40.430">
    <property type="match status" value="1"/>
</dbReference>
<dbReference type="SUPFAM" id="SSF56112">
    <property type="entry name" value="Protein kinase-like (PK-like)"/>
    <property type="match status" value="1"/>
</dbReference>
<accession>A0A9P4M101</accession>
<dbReference type="GO" id="GO:0004672">
    <property type="term" value="F:protein kinase activity"/>
    <property type="evidence" value="ECO:0007669"/>
    <property type="project" value="InterPro"/>
</dbReference>
<protein>
    <recommendedName>
        <fullName evidence="10">Checkpoint protein kinase-like protein</fullName>
    </recommendedName>
</protein>
<evidence type="ECO:0000256" key="5">
    <source>
        <dbReference type="SAM" id="MobiDB-lite"/>
    </source>
</evidence>
<feature type="domain" description="BUB1 N-terminal" evidence="7">
    <location>
        <begin position="63"/>
        <end position="221"/>
    </location>
</feature>
<dbReference type="InterPro" id="IPR015661">
    <property type="entry name" value="Bub1/Mad3"/>
</dbReference>
<feature type="region of interest" description="Disordered" evidence="5">
    <location>
        <begin position="769"/>
        <end position="800"/>
    </location>
</feature>
<dbReference type="PANTHER" id="PTHR14030">
    <property type="entry name" value="MITOTIC CHECKPOINT SERINE/THREONINE-PROTEIN KINASE BUB1"/>
    <property type="match status" value="1"/>
</dbReference>
<reference evidence="8" key="1">
    <citation type="journal article" date="2020" name="Stud. Mycol.">
        <title>101 Dothideomycetes genomes: a test case for predicting lifestyles and emergence of pathogens.</title>
        <authorList>
            <person name="Haridas S."/>
            <person name="Albert R."/>
            <person name="Binder M."/>
            <person name="Bloem J."/>
            <person name="Labutti K."/>
            <person name="Salamov A."/>
            <person name="Andreopoulos B."/>
            <person name="Baker S."/>
            <person name="Barry K."/>
            <person name="Bills G."/>
            <person name="Bluhm B."/>
            <person name="Cannon C."/>
            <person name="Castanera R."/>
            <person name="Culley D."/>
            <person name="Daum C."/>
            <person name="Ezra D."/>
            <person name="Gonzalez J."/>
            <person name="Henrissat B."/>
            <person name="Kuo A."/>
            <person name="Liang C."/>
            <person name="Lipzen A."/>
            <person name="Lutzoni F."/>
            <person name="Magnuson J."/>
            <person name="Mondo S."/>
            <person name="Nolan M."/>
            <person name="Ohm R."/>
            <person name="Pangilinan J."/>
            <person name="Park H.-J."/>
            <person name="Ramirez L."/>
            <person name="Alfaro M."/>
            <person name="Sun H."/>
            <person name="Tritt A."/>
            <person name="Yoshinaga Y."/>
            <person name="Zwiers L.-H."/>
            <person name="Turgeon B."/>
            <person name="Goodwin S."/>
            <person name="Spatafora J."/>
            <person name="Crous P."/>
            <person name="Grigoriev I."/>
        </authorList>
    </citation>
    <scope>NUCLEOTIDE SEQUENCE</scope>
    <source>
        <strain evidence="8">CBS 121410</strain>
    </source>
</reference>
<dbReference type="InterPro" id="IPR012572">
    <property type="entry name" value="Mad3/Bub1_II"/>
</dbReference>
<dbReference type="InterPro" id="IPR013212">
    <property type="entry name" value="Mad3/Bub1_I"/>
</dbReference>
<dbReference type="PROSITE" id="PS50011">
    <property type="entry name" value="PROTEIN_KINASE_DOM"/>
    <property type="match status" value="1"/>
</dbReference>
<feature type="compositionally biased region" description="Acidic residues" evidence="5">
    <location>
        <begin position="537"/>
        <end position="553"/>
    </location>
</feature>
<gene>
    <name evidence="8" type="ORF">K490DRAFT_39763</name>
</gene>
<keyword evidence="9" id="KW-1185">Reference proteome</keyword>
<dbReference type="Proteomes" id="UP000799776">
    <property type="component" value="Unassembled WGS sequence"/>
</dbReference>
<keyword evidence="2" id="KW-0158">Chromosome</keyword>
<evidence type="ECO:0000259" key="7">
    <source>
        <dbReference type="PROSITE" id="PS51489"/>
    </source>
</evidence>
<dbReference type="OrthoDB" id="248495at2759"/>
<keyword evidence="4" id="KW-0137">Centromere</keyword>
<evidence type="ECO:0000256" key="4">
    <source>
        <dbReference type="ARBA" id="ARBA00023328"/>
    </source>
</evidence>
<evidence type="ECO:0000256" key="2">
    <source>
        <dbReference type="ARBA" id="ARBA00022454"/>
    </source>
</evidence>
<dbReference type="PANTHER" id="PTHR14030:SF4">
    <property type="entry name" value="BUB1 KINASE, ISOFORM A-RELATED"/>
    <property type="match status" value="1"/>
</dbReference>
<evidence type="ECO:0000259" key="6">
    <source>
        <dbReference type="PROSITE" id="PS50011"/>
    </source>
</evidence>
<dbReference type="PROSITE" id="PS00108">
    <property type="entry name" value="PROTEIN_KINASE_ST"/>
    <property type="match status" value="1"/>
</dbReference>
<sequence>MSTSDDLINFDEIEPHKENIQRLQGGRSAKALAAIYSPRDVDNALNVIPSDSEKFNDRQRQEFEKELQTIDDSDDPLDIFDRYVRWTLDTYSQPASQQSQLLPLLERATKAFLKSPHYKNDPRYLKLWLHYIRLFTDEPRQTFAFLARNNIADGLALFYEEFAAYLESQDRWTQAEEIYSMGVDKEARPTERLLRKYGEFQQRFESRTQDSGGPSSPALPIVRAALAEKVDPFFASPSAPLDPQARRPDPPTKAKSGKAKMAIFTDTEEPKPPVLGGGGDTRNESMQTMAERKKENKQAATAWSGQTLQGGKRNVGVEKLMIFKDKSQSQDCSETSNFREQQQTVNPRTGRVERVFVHLEAVYPDSEDFRSQEYCFEELRAKHRGWLDRDWGAENQEARLKKQREVNEMGQERKPLKPKDNSQSHNPAAPATLLAKGLKQIALNDVNDENAPPSQEDIQRAKMLKKQRKEERANRTRKIKVMEVRGETQTIQTNLLSPTGPKIRKKKNAEPTMTFHTKEAMNEIYDIFNQPLKTEAESVDEAESSDDSDDDDAYTSAGESTCTGRISGPDSEYGDETGGVEYTEHTVAKSEIADDETDAKSVSDWSDFTESKHVPSKEGNQNGDDDEEMESTATRSPSTHEEHGQEDLQDVTEEGLLTPTSPEPPRPLPTRYVPVPPEDCEVPTRPYRDQVQMANNRLPFMTPIVEKTENSLGAATVLAEKDYFSSKTPSRQNGRKTPTIIEDEDDDAEPLSSPFGDILSHVLDENAKVPQPALPKPDPAKTGKPLGISKSTASISGPDDARILLPKGPLVNDKQCNPVDESVRQVILENIHPPLASYDGYSANPDQNMGRSAEIRKYTRAVQKFGKNSSDLPPAPNLRFQSGEREYTVKRELGKGAFAPVYLVESEPVAEEDEQDARAQMGRGAFTMVPRARVEAMKMEEPPSAWEFYMVRQTHRRLGISRAAESVIHAYEMRMFKDECYLIEQYRDQGTLLDLVNVARAEVTAGGSGVMDEVLAMWFSIELLRTVEALHAKGIIHGDLKADNVLVRFEAVSSPTEWASQYQRDGSGGWSAKGLSLIDFGRGIDMRAFRSDVQFIADWKTSEADCAEMREMRPWTYQVDYHGLAGTIHSLLFGKYIETVAEKGGALGAGANKTYRLRESLKRYWQTDIWGNVFDLLLNPLRHVEGEEGSRMPVVKGMRACREKMEEWVEASCERGVGLKGLIRRMEERIGSKKGR</sequence>
<name>A0A9P4M101_9PEZI</name>
<evidence type="ECO:0000256" key="1">
    <source>
        <dbReference type="ARBA" id="ARBA00004629"/>
    </source>
</evidence>
<comment type="subcellular location">
    <subcellularLocation>
        <location evidence="1">Chromosome</location>
        <location evidence="1">Centromere</location>
        <location evidence="1">Kinetochore</location>
    </subcellularLocation>
</comment>
<dbReference type="GO" id="GO:0005524">
    <property type="term" value="F:ATP binding"/>
    <property type="evidence" value="ECO:0007669"/>
    <property type="project" value="InterPro"/>
</dbReference>
<dbReference type="CDD" id="cd13981">
    <property type="entry name" value="STKc_Bub1_BubR1"/>
    <property type="match status" value="1"/>
</dbReference>
<dbReference type="GO" id="GO:0005634">
    <property type="term" value="C:nucleus"/>
    <property type="evidence" value="ECO:0007669"/>
    <property type="project" value="TreeGrafter"/>
</dbReference>
<keyword evidence="3" id="KW-0995">Kinetochore</keyword>
<dbReference type="GO" id="GO:0000776">
    <property type="term" value="C:kinetochore"/>
    <property type="evidence" value="ECO:0007669"/>
    <property type="project" value="UniProtKB-KW"/>
</dbReference>